<comment type="caution">
    <text evidence="2">The sequence shown here is derived from an EMBL/GenBank/DDBJ whole genome shotgun (WGS) entry which is preliminary data.</text>
</comment>
<dbReference type="Gene3D" id="1.20.120.1240">
    <property type="entry name" value="Dynamin, middle domain"/>
    <property type="match status" value="1"/>
</dbReference>
<dbReference type="GO" id="GO:0005525">
    <property type="term" value="F:GTP binding"/>
    <property type="evidence" value="ECO:0007669"/>
    <property type="project" value="InterPro"/>
</dbReference>
<dbReference type="GO" id="GO:0003924">
    <property type="term" value="F:GTPase activity"/>
    <property type="evidence" value="ECO:0007669"/>
    <property type="project" value="InterPro"/>
</dbReference>
<evidence type="ECO:0000313" key="2">
    <source>
        <dbReference type="EMBL" id="KAJ7703856.1"/>
    </source>
</evidence>
<proteinExistence type="predicted"/>
<evidence type="ECO:0000313" key="3">
    <source>
        <dbReference type="Proteomes" id="UP001215598"/>
    </source>
</evidence>
<accession>A0AAD7M6Q2</accession>
<reference evidence="2" key="1">
    <citation type="submission" date="2023-03" db="EMBL/GenBank/DDBJ databases">
        <title>Massive genome expansion in bonnet fungi (Mycena s.s.) driven by repeated elements and novel gene families across ecological guilds.</title>
        <authorList>
            <consortium name="Lawrence Berkeley National Laboratory"/>
            <person name="Harder C.B."/>
            <person name="Miyauchi S."/>
            <person name="Viragh M."/>
            <person name="Kuo A."/>
            <person name="Thoen E."/>
            <person name="Andreopoulos B."/>
            <person name="Lu D."/>
            <person name="Skrede I."/>
            <person name="Drula E."/>
            <person name="Henrissat B."/>
            <person name="Morin E."/>
            <person name="Kohler A."/>
            <person name="Barry K."/>
            <person name="LaButti K."/>
            <person name="Morin E."/>
            <person name="Salamov A."/>
            <person name="Lipzen A."/>
            <person name="Mereny Z."/>
            <person name="Hegedus B."/>
            <person name="Baldrian P."/>
            <person name="Stursova M."/>
            <person name="Weitz H."/>
            <person name="Taylor A."/>
            <person name="Grigoriev I.V."/>
            <person name="Nagy L.G."/>
            <person name="Martin F."/>
            <person name="Kauserud H."/>
        </authorList>
    </citation>
    <scope>NUCLEOTIDE SEQUENCE</scope>
    <source>
        <strain evidence="2">CBHHK182m</strain>
    </source>
</reference>
<name>A0AAD7M6Q2_9AGAR</name>
<protein>
    <recommendedName>
        <fullName evidence="1">GED domain-containing protein</fullName>
    </recommendedName>
</protein>
<dbReference type="AlphaFoldDB" id="A0AAD7M6Q2"/>
<organism evidence="2 3">
    <name type="scientific">Mycena metata</name>
    <dbReference type="NCBI Taxonomy" id="1033252"/>
    <lineage>
        <taxon>Eukaryota</taxon>
        <taxon>Fungi</taxon>
        <taxon>Dikarya</taxon>
        <taxon>Basidiomycota</taxon>
        <taxon>Agaricomycotina</taxon>
        <taxon>Agaricomycetes</taxon>
        <taxon>Agaricomycetidae</taxon>
        <taxon>Agaricales</taxon>
        <taxon>Marasmiineae</taxon>
        <taxon>Mycenaceae</taxon>
        <taxon>Mycena</taxon>
    </lineage>
</organism>
<feature type="domain" description="GED" evidence="1">
    <location>
        <begin position="1"/>
        <end position="88"/>
    </location>
</feature>
<dbReference type="Pfam" id="PF02212">
    <property type="entry name" value="GED"/>
    <property type="match status" value="1"/>
</dbReference>
<dbReference type="InterPro" id="IPR003130">
    <property type="entry name" value="GED"/>
</dbReference>
<dbReference type="EMBL" id="JARKIB010000494">
    <property type="protein sequence ID" value="KAJ7703856.1"/>
    <property type="molecule type" value="Genomic_DNA"/>
</dbReference>
<sequence length="88" mass="10090">MANVRAYWQIAYQRVIDCVPLAVEHEFSQRLANRLQEVLFADLLQGPDVGARMQELLIEEPTISAKRTLLKSRIARLEKIKLKLDGLS</sequence>
<keyword evidence="3" id="KW-1185">Reference proteome</keyword>
<dbReference type="Proteomes" id="UP001215598">
    <property type="component" value="Unassembled WGS sequence"/>
</dbReference>
<gene>
    <name evidence="2" type="ORF">B0H16DRAFT_1747769</name>
</gene>
<dbReference type="InterPro" id="IPR020850">
    <property type="entry name" value="GED_dom"/>
</dbReference>
<dbReference type="PROSITE" id="PS51388">
    <property type="entry name" value="GED"/>
    <property type="match status" value="1"/>
</dbReference>
<evidence type="ECO:0000259" key="1">
    <source>
        <dbReference type="PROSITE" id="PS51388"/>
    </source>
</evidence>